<dbReference type="AlphaFoldDB" id="A0A4S4D649"/>
<evidence type="ECO:0000313" key="3">
    <source>
        <dbReference type="EMBL" id="THF97869.1"/>
    </source>
</evidence>
<feature type="domain" description="FAD-binding PCMH-type" evidence="2">
    <location>
        <begin position="1"/>
        <end position="163"/>
    </location>
</feature>
<dbReference type="GO" id="GO:0071949">
    <property type="term" value="F:FAD binding"/>
    <property type="evidence" value="ECO:0007669"/>
    <property type="project" value="InterPro"/>
</dbReference>
<reference evidence="3 4" key="1">
    <citation type="journal article" date="2018" name="Proc. Natl. Acad. Sci. U.S.A.">
        <title>Draft genome sequence of Camellia sinensis var. sinensis provides insights into the evolution of the tea genome and tea quality.</title>
        <authorList>
            <person name="Wei C."/>
            <person name="Yang H."/>
            <person name="Wang S."/>
            <person name="Zhao J."/>
            <person name="Liu C."/>
            <person name="Gao L."/>
            <person name="Xia E."/>
            <person name="Lu Y."/>
            <person name="Tai Y."/>
            <person name="She G."/>
            <person name="Sun J."/>
            <person name="Cao H."/>
            <person name="Tong W."/>
            <person name="Gao Q."/>
            <person name="Li Y."/>
            <person name="Deng W."/>
            <person name="Jiang X."/>
            <person name="Wang W."/>
            <person name="Chen Q."/>
            <person name="Zhang S."/>
            <person name="Li H."/>
            <person name="Wu J."/>
            <person name="Wang P."/>
            <person name="Li P."/>
            <person name="Shi C."/>
            <person name="Zheng F."/>
            <person name="Jian J."/>
            <person name="Huang B."/>
            <person name="Shan D."/>
            <person name="Shi M."/>
            <person name="Fang C."/>
            <person name="Yue Y."/>
            <person name="Li F."/>
            <person name="Li D."/>
            <person name="Wei S."/>
            <person name="Han B."/>
            <person name="Jiang C."/>
            <person name="Yin Y."/>
            <person name="Xia T."/>
            <person name="Zhang Z."/>
            <person name="Bennetzen J.L."/>
            <person name="Zhao S."/>
            <person name="Wan X."/>
        </authorList>
    </citation>
    <scope>NUCLEOTIDE SEQUENCE [LARGE SCALE GENOMIC DNA]</scope>
    <source>
        <strain evidence="4">cv. Shuchazao</strain>
        <tissue evidence="3">Leaf</tissue>
    </source>
</reference>
<gene>
    <name evidence="3" type="ORF">TEA_015810</name>
</gene>
<accession>A0A4S4D649</accession>
<comment type="cofactor">
    <cofactor evidence="1">
        <name>FAD</name>
        <dbReference type="ChEBI" id="CHEBI:57692"/>
    </cofactor>
</comment>
<keyword evidence="4" id="KW-1185">Reference proteome</keyword>
<comment type="caution">
    <text evidence="3">The sequence shown here is derived from an EMBL/GenBank/DDBJ whole genome shotgun (WGS) entry which is preliminary data.</text>
</comment>
<dbReference type="Gene3D" id="3.30.43.10">
    <property type="entry name" value="Uridine Diphospho-n-acetylenolpyruvylglucosamine Reductase, domain 2"/>
    <property type="match status" value="1"/>
</dbReference>
<dbReference type="SUPFAM" id="SSF56176">
    <property type="entry name" value="FAD-binding/transporter-associated domain-like"/>
    <property type="match status" value="1"/>
</dbReference>
<dbReference type="InterPro" id="IPR006094">
    <property type="entry name" value="Oxid_FAD_bind_N"/>
</dbReference>
<dbReference type="Gene3D" id="3.30.465.10">
    <property type="match status" value="1"/>
</dbReference>
<dbReference type="InterPro" id="IPR016166">
    <property type="entry name" value="FAD-bd_PCMH"/>
</dbReference>
<evidence type="ECO:0000313" key="4">
    <source>
        <dbReference type="Proteomes" id="UP000306102"/>
    </source>
</evidence>
<evidence type="ECO:0000256" key="1">
    <source>
        <dbReference type="ARBA" id="ARBA00001974"/>
    </source>
</evidence>
<proteinExistence type="predicted"/>
<dbReference type="Proteomes" id="UP000306102">
    <property type="component" value="Unassembled WGS sequence"/>
</dbReference>
<dbReference type="PANTHER" id="PTHR32448">
    <property type="entry name" value="OS08G0158400 PROTEIN"/>
    <property type="match status" value="1"/>
</dbReference>
<dbReference type="PROSITE" id="PS51387">
    <property type="entry name" value="FAD_PCMH"/>
    <property type="match status" value="1"/>
</dbReference>
<dbReference type="Pfam" id="PF01565">
    <property type="entry name" value="FAD_binding_4"/>
    <property type="match status" value="1"/>
</dbReference>
<sequence length="236" mass="26302">MHESHVQAAVICPKNHNYHLRIQSGGHDYEGLSYVSNEPFVLLDMSKFRSINIDVTTETAWVQSGASLGELYLNISQKSKTHAFPGNVCPSVGVGGHFIGAGYGNLMRKHGIFVDNIIDAQLVNVNGKILNRKSMGEDHFWAIRGGGASFGDILSWKIKLVSVPEVVTFFLVKKLIKQGATTSITDLVYRWQQVADTLPQDIFIRLEMSVEKNESIQFQFFGQYLGQSHTLLSIMN</sequence>
<dbReference type="InterPro" id="IPR036318">
    <property type="entry name" value="FAD-bd_PCMH-like_sf"/>
</dbReference>
<organism evidence="3 4">
    <name type="scientific">Camellia sinensis var. sinensis</name>
    <name type="common">China tea</name>
    <dbReference type="NCBI Taxonomy" id="542762"/>
    <lineage>
        <taxon>Eukaryota</taxon>
        <taxon>Viridiplantae</taxon>
        <taxon>Streptophyta</taxon>
        <taxon>Embryophyta</taxon>
        <taxon>Tracheophyta</taxon>
        <taxon>Spermatophyta</taxon>
        <taxon>Magnoliopsida</taxon>
        <taxon>eudicotyledons</taxon>
        <taxon>Gunneridae</taxon>
        <taxon>Pentapetalae</taxon>
        <taxon>asterids</taxon>
        <taxon>Ericales</taxon>
        <taxon>Theaceae</taxon>
        <taxon>Camellia</taxon>
    </lineage>
</organism>
<name>A0A4S4D649_CAMSN</name>
<dbReference type="InterPro" id="IPR016167">
    <property type="entry name" value="FAD-bd_PCMH_sub1"/>
</dbReference>
<dbReference type="EMBL" id="SDRB02012402">
    <property type="protein sequence ID" value="THF97869.1"/>
    <property type="molecule type" value="Genomic_DNA"/>
</dbReference>
<protein>
    <recommendedName>
        <fullName evidence="2">FAD-binding PCMH-type domain-containing protein</fullName>
    </recommendedName>
</protein>
<dbReference type="InterPro" id="IPR016169">
    <property type="entry name" value="FAD-bd_PCMH_sub2"/>
</dbReference>
<dbReference type="STRING" id="542762.A0A4S4D649"/>
<evidence type="ECO:0000259" key="2">
    <source>
        <dbReference type="PROSITE" id="PS51387"/>
    </source>
</evidence>
<dbReference type="Gene3D" id="3.40.462.20">
    <property type="match status" value="1"/>
</dbReference>